<dbReference type="OrthoDB" id="89060at2"/>
<dbReference type="Gene3D" id="2.60.40.4290">
    <property type="match status" value="1"/>
</dbReference>
<feature type="domain" description="Tail sheath protein Gp18-like" evidence="4">
    <location>
        <begin position="34"/>
        <end position="91"/>
    </location>
</feature>
<comment type="similarity">
    <text evidence="1">Belongs to the myoviridae tail sheath protein family.</text>
</comment>
<dbReference type="AlphaFoldDB" id="A0A3M8DSD1"/>
<dbReference type="Proteomes" id="UP000271031">
    <property type="component" value="Unassembled WGS sequence"/>
</dbReference>
<evidence type="ECO:0000313" key="5">
    <source>
        <dbReference type="EMBL" id="RNB89877.1"/>
    </source>
</evidence>
<dbReference type="Gene3D" id="3.30.1490.360">
    <property type="match status" value="1"/>
</dbReference>
<evidence type="ECO:0000259" key="2">
    <source>
        <dbReference type="Pfam" id="PF04984"/>
    </source>
</evidence>
<dbReference type="Pfam" id="PF17482">
    <property type="entry name" value="Phage_sheath_1C"/>
    <property type="match status" value="1"/>
</dbReference>
<evidence type="ECO:0000256" key="1">
    <source>
        <dbReference type="ARBA" id="ARBA00008005"/>
    </source>
</evidence>
<feature type="domain" description="Tail sheath protein subtilisin-like" evidence="2">
    <location>
        <begin position="189"/>
        <end position="333"/>
    </location>
</feature>
<dbReference type="InterPro" id="IPR035089">
    <property type="entry name" value="Phage_sheath_subtilisin"/>
</dbReference>
<dbReference type="InterPro" id="IPR054564">
    <property type="entry name" value="Gp18_domIII_N"/>
</dbReference>
<evidence type="ECO:0000259" key="3">
    <source>
        <dbReference type="Pfam" id="PF17482"/>
    </source>
</evidence>
<name>A0A3M8DSD1_9BACL</name>
<dbReference type="RefSeq" id="WP_122918130.1">
    <property type="nucleotide sequence ID" value="NZ_RHHQ01000008.1"/>
</dbReference>
<dbReference type="Gene3D" id="3.30.360.90">
    <property type="match status" value="1"/>
</dbReference>
<evidence type="ECO:0000313" key="6">
    <source>
        <dbReference type="Proteomes" id="UP000271031"/>
    </source>
</evidence>
<dbReference type="InterPro" id="IPR020287">
    <property type="entry name" value="Tail_sheath_C"/>
</dbReference>
<dbReference type="Pfam" id="PF04984">
    <property type="entry name" value="Phage_sheath_1"/>
    <property type="match status" value="1"/>
</dbReference>
<keyword evidence="6" id="KW-1185">Reference proteome</keyword>
<sequence length="443" mass="48327">MAGGTWIEGVEKVRAGLYMNFRASALERIQSGERGTVTVPLELNWGPSQSFIRIDTDADVKDKLGYDINDPEMIFIREAKKRAKALLVYRINTGTKATVTQGALTATAVFGGTRGNDIAIRTENHPDATEAEPLQIVTTLVKGREVDAQVAKQIVELKPNAWVSFSGTGAIPEIDASVPLANGKNNSVINSDYTTYLGATETQHFDVIAFPVESSGLKESFVAFIKRMREEEGKKIQGVVSDCDADYEGIINVVNGVVLSDGTSLNAKDAIAWVAGATAGASIIHSNTYSEYEGAVDANPRLKNSEIVAALKRGRFLFMHDGVKVKVEKDINSLVTYGQTKNSRFSKNRVLRVLDAIANDFSRVVNQNYIGKLDNNRDGQALLKEAANGYLRSLQDAGAIQNVDFVKDFTIDPVKSQGDEVYATLGVQPVDSMEKFFFNVEVR</sequence>
<proteinExistence type="inferred from homology"/>
<evidence type="ECO:0000259" key="4">
    <source>
        <dbReference type="Pfam" id="PF22671"/>
    </source>
</evidence>
<gene>
    <name evidence="5" type="ORF">EDM56_12015</name>
</gene>
<dbReference type="Pfam" id="PF22671">
    <property type="entry name" value="Gp18_domIII_N"/>
    <property type="match status" value="1"/>
</dbReference>
<dbReference type="Gene3D" id="3.40.50.11790">
    <property type="match status" value="1"/>
</dbReference>
<accession>A0A3M8DSD1</accession>
<reference evidence="5 6" key="1">
    <citation type="submission" date="2018-10" db="EMBL/GenBank/DDBJ databases">
        <title>Phylogenomics of Brevibacillus.</title>
        <authorList>
            <person name="Dunlap C."/>
        </authorList>
    </citation>
    <scope>NUCLEOTIDE SEQUENCE [LARGE SCALE GENOMIC DNA]</scope>
    <source>
        <strain evidence="5 6">JCM 15716</strain>
    </source>
</reference>
<dbReference type="Gene3D" id="3.30.1370.220">
    <property type="match status" value="1"/>
</dbReference>
<dbReference type="EMBL" id="RHHQ01000008">
    <property type="protein sequence ID" value="RNB89877.1"/>
    <property type="molecule type" value="Genomic_DNA"/>
</dbReference>
<organism evidence="5 6">
    <name type="scientific">Brevibacillus fluminis</name>
    <dbReference type="NCBI Taxonomy" id="511487"/>
    <lineage>
        <taxon>Bacteria</taxon>
        <taxon>Bacillati</taxon>
        <taxon>Bacillota</taxon>
        <taxon>Bacilli</taxon>
        <taxon>Bacillales</taxon>
        <taxon>Paenibacillaceae</taxon>
        <taxon>Brevibacillus</taxon>
    </lineage>
</organism>
<feature type="domain" description="Tail sheath protein C-terminal" evidence="3">
    <location>
        <begin position="340"/>
        <end position="443"/>
    </location>
</feature>
<comment type="caution">
    <text evidence="5">The sequence shown here is derived from an EMBL/GenBank/DDBJ whole genome shotgun (WGS) entry which is preliminary data.</text>
</comment>
<protein>
    <submittedName>
        <fullName evidence="5">Phage tail sheath protein</fullName>
    </submittedName>
</protein>